<reference evidence="1 2" key="1">
    <citation type="submission" date="2024-02" db="EMBL/GenBank/DDBJ databases">
        <authorList>
            <person name="Vignale AGUSTIN F."/>
            <person name="Sosa J E."/>
            <person name="Modenutti C."/>
        </authorList>
    </citation>
    <scope>NUCLEOTIDE SEQUENCE [LARGE SCALE GENOMIC DNA]</scope>
</reference>
<organism evidence="1 2">
    <name type="scientific">Ilex paraguariensis</name>
    <name type="common">yerba mate</name>
    <dbReference type="NCBI Taxonomy" id="185542"/>
    <lineage>
        <taxon>Eukaryota</taxon>
        <taxon>Viridiplantae</taxon>
        <taxon>Streptophyta</taxon>
        <taxon>Embryophyta</taxon>
        <taxon>Tracheophyta</taxon>
        <taxon>Spermatophyta</taxon>
        <taxon>Magnoliopsida</taxon>
        <taxon>eudicotyledons</taxon>
        <taxon>Gunneridae</taxon>
        <taxon>Pentapetalae</taxon>
        <taxon>asterids</taxon>
        <taxon>campanulids</taxon>
        <taxon>Aquifoliales</taxon>
        <taxon>Aquifoliaceae</taxon>
        <taxon>Ilex</taxon>
    </lineage>
</organism>
<protein>
    <submittedName>
        <fullName evidence="1">Uncharacterized protein</fullName>
    </submittedName>
</protein>
<dbReference type="AlphaFoldDB" id="A0ABC8U972"/>
<name>A0ABC8U972_9AQUA</name>
<proteinExistence type="predicted"/>
<evidence type="ECO:0000313" key="2">
    <source>
        <dbReference type="Proteomes" id="UP001642360"/>
    </source>
</evidence>
<sequence length="97" mass="11053">MGTFSLRSVAMLAVRCWFILGMFIPWADLDASGLARVICMVATEYVDRSQWSPTEYVGDLYLMLAIKKRKGGDYDDDIVSSLWQFHLAFVVSYISRS</sequence>
<evidence type="ECO:0000313" key="1">
    <source>
        <dbReference type="EMBL" id="CAK9178324.1"/>
    </source>
</evidence>
<dbReference type="EMBL" id="CAUOFW020007279">
    <property type="protein sequence ID" value="CAK9178324.1"/>
    <property type="molecule type" value="Genomic_DNA"/>
</dbReference>
<keyword evidence="2" id="KW-1185">Reference proteome</keyword>
<gene>
    <name evidence="1" type="ORF">ILEXP_LOCUS48254</name>
</gene>
<accession>A0ABC8U972</accession>
<dbReference type="Proteomes" id="UP001642360">
    <property type="component" value="Unassembled WGS sequence"/>
</dbReference>
<comment type="caution">
    <text evidence="1">The sequence shown here is derived from an EMBL/GenBank/DDBJ whole genome shotgun (WGS) entry which is preliminary data.</text>
</comment>